<protein>
    <submittedName>
        <fullName evidence="4">Putative Peptidase M20</fullName>
    </submittedName>
</protein>
<dbReference type="Gene3D" id="3.30.70.360">
    <property type="match status" value="1"/>
</dbReference>
<dbReference type="InterPro" id="IPR011650">
    <property type="entry name" value="Peptidase_M20_dimer"/>
</dbReference>
<dbReference type="InterPro" id="IPR050072">
    <property type="entry name" value="Peptidase_M20A"/>
</dbReference>
<name>A0A212IUF0_9DELT</name>
<gene>
    <name evidence="4" type="ORF">KL86DPRO_10095</name>
</gene>
<dbReference type="Pfam" id="PF07687">
    <property type="entry name" value="M20_dimer"/>
    <property type="match status" value="1"/>
</dbReference>
<dbReference type="PANTHER" id="PTHR43808:SF17">
    <property type="entry name" value="PEPTIDASE M20"/>
    <property type="match status" value="1"/>
</dbReference>
<dbReference type="SUPFAM" id="SSF53187">
    <property type="entry name" value="Zn-dependent exopeptidases"/>
    <property type="match status" value="1"/>
</dbReference>
<dbReference type="GO" id="GO:0046872">
    <property type="term" value="F:metal ion binding"/>
    <property type="evidence" value="ECO:0007669"/>
    <property type="project" value="UniProtKB-KW"/>
</dbReference>
<feature type="domain" description="Peptidase M20 dimerisation" evidence="3">
    <location>
        <begin position="220"/>
        <end position="289"/>
    </location>
</feature>
<dbReference type="Pfam" id="PF01546">
    <property type="entry name" value="Peptidase_M20"/>
    <property type="match status" value="1"/>
</dbReference>
<evidence type="ECO:0000313" key="4">
    <source>
        <dbReference type="EMBL" id="SBV90831.1"/>
    </source>
</evidence>
<dbReference type="Gene3D" id="3.40.630.10">
    <property type="entry name" value="Zn peptidases"/>
    <property type="match status" value="1"/>
</dbReference>
<dbReference type="InterPro" id="IPR002933">
    <property type="entry name" value="Peptidase_M20"/>
</dbReference>
<dbReference type="SUPFAM" id="SSF55031">
    <property type="entry name" value="Bacterial exopeptidase dimerisation domain"/>
    <property type="match status" value="1"/>
</dbReference>
<sequence length="414" mass="43613">MAAGIQDSIKTLMASKKIKAALDFLRSDHEQRVAQMKEIALTFGETGKEPLARSPMYHKMLVREGAKECRTDSLGNVSGYVYGSGGKDVTVLFEAHLDTVFPEGTPLAIREEGSRLFCPGIGDDAGGLTLNLSLLRAIRHAELVPVTALMVAGTACEEATGNFNGMRKLFDDNPAIAASVSIDGGGNERVCHRGVGTKRTEFIFRGPGGHSWSNYGIPMCMHAMCRAMSAVAAIDLPSDPKTTVNIGVVSGGDSAGAIAAEARVHVDMRSLEQAAMDALEKEVFSRVQTAVAMENRLRNQPGVANVSVEANSYADIPAAFTPENSVIVRTVFAASKALKLEADTSQTASTNANIPMSRGIPAVTLGYGGVSTGVHSLGECWDSADAYRAAQKALLVIFALAGLDGVTEPLVGKP</sequence>
<keyword evidence="1" id="KW-0479">Metal-binding</keyword>
<keyword evidence="2" id="KW-0378">Hydrolase</keyword>
<evidence type="ECO:0000256" key="1">
    <source>
        <dbReference type="ARBA" id="ARBA00022723"/>
    </source>
</evidence>
<accession>A0A212IUF0</accession>
<evidence type="ECO:0000259" key="3">
    <source>
        <dbReference type="Pfam" id="PF07687"/>
    </source>
</evidence>
<organism evidence="4">
    <name type="scientific">uncultured delta proteobacterium</name>
    <dbReference type="NCBI Taxonomy" id="34034"/>
    <lineage>
        <taxon>Bacteria</taxon>
        <taxon>Deltaproteobacteria</taxon>
        <taxon>environmental samples</taxon>
    </lineage>
</organism>
<reference evidence="4" key="1">
    <citation type="submission" date="2016-04" db="EMBL/GenBank/DDBJ databases">
        <authorList>
            <person name="Evans L.H."/>
            <person name="Alamgir A."/>
            <person name="Owens N."/>
            <person name="Weber N.D."/>
            <person name="Virtaneva K."/>
            <person name="Barbian K."/>
            <person name="Babar A."/>
            <person name="Rosenke K."/>
        </authorList>
    </citation>
    <scope>NUCLEOTIDE SEQUENCE</scope>
    <source>
        <strain evidence="4">86</strain>
    </source>
</reference>
<dbReference type="EMBL" id="FLUQ01000001">
    <property type="protein sequence ID" value="SBV90831.1"/>
    <property type="molecule type" value="Genomic_DNA"/>
</dbReference>
<dbReference type="PANTHER" id="PTHR43808">
    <property type="entry name" value="ACETYLORNITHINE DEACETYLASE"/>
    <property type="match status" value="1"/>
</dbReference>
<dbReference type="GO" id="GO:0016787">
    <property type="term" value="F:hydrolase activity"/>
    <property type="evidence" value="ECO:0007669"/>
    <property type="project" value="UniProtKB-KW"/>
</dbReference>
<evidence type="ECO:0000256" key="2">
    <source>
        <dbReference type="ARBA" id="ARBA00022801"/>
    </source>
</evidence>
<dbReference type="AlphaFoldDB" id="A0A212IUF0"/>
<proteinExistence type="predicted"/>
<dbReference type="InterPro" id="IPR036264">
    <property type="entry name" value="Bact_exopeptidase_dim_dom"/>
</dbReference>